<feature type="compositionally biased region" description="Basic and acidic residues" evidence="2">
    <location>
        <begin position="27"/>
        <end position="45"/>
    </location>
</feature>
<dbReference type="RefSeq" id="WP_172186050.1">
    <property type="nucleotide sequence ID" value="NZ_CAWPPK010000046.1"/>
</dbReference>
<dbReference type="InterPro" id="IPR058625">
    <property type="entry name" value="MdtA-like_BSH"/>
</dbReference>
<dbReference type="EMBL" id="SRRZ01000014">
    <property type="protein sequence ID" value="NQE33372.1"/>
    <property type="molecule type" value="Genomic_DNA"/>
</dbReference>
<organism evidence="5 6">
    <name type="scientific">Microcoleus asticus IPMA8</name>
    <dbReference type="NCBI Taxonomy" id="2563858"/>
    <lineage>
        <taxon>Bacteria</taxon>
        <taxon>Bacillati</taxon>
        <taxon>Cyanobacteriota</taxon>
        <taxon>Cyanophyceae</taxon>
        <taxon>Oscillatoriophycideae</taxon>
        <taxon>Oscillatoriales</taxon>
        <taxon>Microcoleaceae</taxon>
        <taxon>Microcoleus</taxon>
        <taxon>Microcoleus asticus</taxon>
    </lineage>
</organism>
<evidence type="ECO:0000256" key="1">
    <source>
        <dbReference type="SAM" id="Coils"/>
    </source>
</evidence>
<evidence type="ECO:0000256" key="2">
    <source>
        <dbReference type="SAM" id="MobiDB-lite"/>
    </source>
</evidence>
<accession>A0ABX2CSK8</accession>
<dbReference type="InterPro" id="IPR058982">
    <property type="entry name" value="Beta-barrel_AprE"/>
</dbReference>
<dbReference type="PANTHER" id="PTHR30386">
    <property type="entry name" value="MEMBRANE FUSION SUBUNIT OF EMRAB-TOLC MULTIDRUG EFFLUX PUMP"/>
    <property type="match status" value="1"/>
</dbReference>
<evidence type="ECO:0000313" key="5">
    <source>
        <dbReference type="EMBL" id="NQE33372.1"/>
    </source>
</evidence>
<dbReference type="PANTHER" id="PTHR30386:SF28">
    <property type="entry name" value="EXPORTED PROTEIN"/>
    <property type="match status" value="1"/>
</dbReference>
<reference evidence="5 6" key="1">
    <citation type="journal article" date="2020" name="Sci. Rep.">
        <title>A novel cyanobacterial geosmin producer, revising GeoA distribution and dispersion patterns in Bacteria.</title>
        <authorList>
            <person name="Churro C."/>
            <person name="Semedo-Aguiar A.P."/>
            <person name="Silva A.D."/>
            <person name="Pereira-Leal J.B."/>
            <person name="Leite R.B."/>
        </authorList>
    </citation>
    <scope>NUCLEOTIDE SEQUENCE [LARGE SCALE GENOMIC DNA]</scope>
    <source>
        <strain evidence="5 6">IPMA8</strain>
    </source>
</reference>
<gene>
    <name evidence="5" type="primary">hlyD_1</name>
    <name evidence="5" type="ORF">E5S67_01091</name>
</gene>
<proteinExistence type="predicted"/>
<keyword evidence="6" id="KW-1185">Reference proteome</keyword>
<evidence type="ECO:0000259" key="4">
    <source>
        <dbReference type="Pfam" id="PF26002"/>
    </source>
</evidence>
<dbReference type="Gene3D" id="2.40.30.170">
    <property type="match status" value="1"/>
</dbReference>
<feature type="domain" description="AprE-like beta-barrel" evidence="4">
    <location>
        <begin position="489"/>
        <end position="577"/>
    </location>
</feature>
<evidence type="ECO:0000313" key="6">
    <source>
        <dbReference type="Proteomes" id="UP000702425"/>
    </source>
</evidence>
<comment type="caution">
    <text evidence="5">The sequence shown here is derived from an EMBL/GenBank/DDBJ whole genome shotgun (WGS) entry which is preliminary data.</text>
</comment>
<dbReference type="Pfam" id="PF25917">
    <property type="entry name" value="BSH_RND"/>
    <property type="match status" value="1"/>
</dbReference>
<dbReference type="SUPFAM" id="SSF111369">
    <property type="entry name" value="HlyD-like secretion proteins"/>
    <property type="match status" value="1"/>
</dbReference>
<feature type="coiled-coil region" evidence="1">
    <location>
        <begin position="381"/>
        <end position="447"/>
    </location>
</feature>
<dbReference type="InterPro" id="IPR050739">
    <property type="entry name" value="MFP"/>
</dbReference>
<dbReference type="Proteomes" id="UP000702425">
    <property type="component" value="Unassembled WGS sequence"/>
</dbReference>
<dbReference type="Gene3D" id="2.40.50.100">
    <property type="match status" value="1"/>
</dbReference>
<evidence type="ECO:0000259" key="3">
    <source>
        <dbReference type="Pfam" id="PF25917"/>
    </source>
</evidence>
<feature type="coiled-coil region" evidence="1">
    <location>
        <begin position="201"/>
        <end position="235"/>
    </location>
</feature>
<name>A0ABX2CSK8_9CYAN</name>
<dbReference type="Pfam" id="PF26002">
    <property type="entry name" value="Beta-barrel_AprE"/>
    <property type="match status" value="1"/>
</dbReference>
<dbReference type="PRINTS" id="PR01490">
    <property type="entry name" value="RTXTOXIND"/>
</dbReference>
<keyword evidence="1" id="KW-0175">Coiled coil</keyword>
<feature type="domain" description="Multidrug resistance protein MdtA-like barrel-sandwich hybrid" evidence="3">
    <location>
        <begin position="125"/>
        <end position="480"/>
    </location>
</feature>
<protein>
    <submittedName>
        <fullName evidence="5">Hemolysin secretion protein D, plasmid</fullName>
    </submittedName>
</protein>
<sequence>MFSEDVKELGRDPDAIGEVYGGVASRQDNEARKKDRSLEVVESKNRSSHNNEGINPAKFREHHADNWSTSLHWVLDQPPVSFPQRLILGGMVFSVAFGAWATLGKIDQVGHAQGKLVPKGDVYKIHPTEEGKIINLAIKEGQKIKAGQLLAELDPATAASEVERLDKILGAYQIQLVQQISSIERTKLEAEANQAIAAADKRGAEAAIDRARASAATAQSQIEQLQADVVSQQARKQQLKPLEKQAENLLSQLKIDVTSQQARREQVTPLQNKSQDLLAQLQAKVGAHKERIGRLKPLVDEGALSKDVLFQAQEALRESENAVIRSLLGEKTQADDRVFEVEQTVRDRQSAALRSQLSDTTQVKEKLFEVEQGLRDRTSAISQAQGELTQQLAEVDRLQAEASSKQAAARQMQLEKEQKIQQLEMELNQLKSKIAETQTLLAQAKNKLKQRFIYAPVSGVISALNIHNTGEVVQPGQTIAEMTPNQAPLVLEVSLPNREAGFVKTGMRVQVKFDAFPYQNYGVIPGKVVSISPDAKTDERLGVFYRVEVSIDRDSVKANNQTWKLKAGQTATAEIVIRQRSIADILLDPLKQLQKGGMSL</sequence>
<feature type="compositionally biased region" description="Basic and acidic residues" evidence="2">
    <location>
        <begin position="1"/>
        <end position="14"/>
    </location>
</feature>
<feature type="region of interest" description="Disordered" evidence="2">
    <location>
        <begin position="1"/>
        <end position="58"/>
    </location>
</feature>